<dbReference type="RefSeq" id="WP_064342957.1">
    <property type="nucleotide sequence ID" value="NZ_CABGXA010000019.1"/>
</dbReference>
<evidence type="ECO:0000256" key="1">
    <source>
        <dbReference type="ARBA" id="ARBA00006739"/>
    </source>
</evidence>
<organism evidence="6 7">
    <name type="scientific">Klebsiella grimontii</name>
    <dbReference type="NCBI Taxonomy" id="2058152"/>
    <lineage>
        <taxon>Bacteria</taxon>
        <taxon>Pseudomonadati</taxon>
        <taxon>Pseudomonadota</taxon>
        <taxon>Gammaproteobacteria</taxon>
        <taxon>Enterobacterales</taxon>
        <taxon>Enterobacteriaceae</taxon>
        <taxon>Klebsiella/Raoultella group</taxon>
        <taxon>Klebsiella</taxon>
    </lineage>
</organism>
<keyword evidence="3 6" id="KW-0808">Transferase</keyword>
<feature type="transmembrane region" description="Helical" evidence="4">
    <location>
        <begin position="275"/>
        <end position="294"/>
    </location>
</feature>
<evidence type="ECO:0000313" key="6">
    <source>
        <dbReference type="EMBL" id="MBA8125842.1"/>
    </source>
</evidence>
<evidence type="ECO:0000259" key="5">
    <source>
        <dbReference type="Pfam" id="PF00535"/>
    </source>
</evidence>
<evidence type="ECO:0000256" key="2">
    <source>
        <dbReference type="ARBA" id="ARBA00022676"/>
    </source>
</evidence>
<dbReference type="InterPro" id="IPR029044">
    <property type="entry name" value="Nucleotide-diphossugar_trans"/>
</dbReference>
<dbReference type="PANTHER" id="PTHR43179:SF12">
    <property type="entry name" value="GALACTOFURANOSYLTRANSFERASE GLFT2"/>
    <property type="match status" value="1"/>
</dbReference>
<dbReference type="AlphaFoldDB" id="A0A839CQJ0"/>
<keyword evidence="4" id="KW-1133">Transmembrane helix</keyword>
<evidence type="ECO:0000256" key="3">
    <source>
        <dbReference type="ARBA" id="ARBA00022679"/>
    </source>
</evidence>
<dbReference type="SUPFAM" id="SSF53448">
    <property type="entry name" value="Nucleotide-diphospho-sugar transferases"/>
    <property type="match status" value="1"/>
</dbReference>
<protein>
    <submittedName>
        <fullName evidence="6">Glycosyltransferase family 2 protein</fullName>
    </submittedName>
</protein>
<dbReference type="InterPro" id="IPR001173">
    <property type="entry name" value="Glyco_trans_2-like"/>
</dbReference>
<reference evidence="6 7" key="1">
    <citation type="submission" date="2020-06" db="EMBL/GenBank/DDBJ databases">
        <title>REHAB project genomes.</title>
        <authorList>
            <person name="Shaw L.P."/>
        </authorList>
    </citation>
    <scope>NUCLEOTIDE SEQUENCE [LARGE SCALE GENOMIC DNA]</scope>
    <source>
        <strain evidence="6 7">RHBSTW-00092</strain>
    </source>
</reference>
<sequence>MVYIILLNWKNAVDTIECLKSLKKITNLEFKIILCDNCSPDNSFEKIKNYISEDEYYNKIFEDITNIIIDKKIITLNKKLVLIQNHSNLGFAGGNNVGIRLALAQDDVKYIWLLNNDTEVRHDSLSEIISRFNMNPEIGVCGSKLVYYHQRDKIQGLGGEINPFTCATRHVPWLAPASQEFNDEEMETKISYVLGASMLFSRTAFEKVGLLCEDYFLYYEEVDICNRLKASGFKIGIASKSIVYHKEGASTDSGKSDIADYCSVRNRILIAKKFYPNYLFWVKLSLLGVIYNRIKRKEFKRAFRYVKFFSL</sequence>
<keyword evidence="2" id="KW-0328">Glycosyltransferase</keyword>
<keyword evidence="4" id="KW-0472">Membrane</keyword>
<dbReference type="EMBL" id="JABXRN010000001">
    <property type="protein sequence ID" value="MBA8125842.1"/>
    <property type="molecule type" value="Genomic_DNA"/>
</dbReference>
<gene>
    <name evidence="6" type="ORF">HV064_18315</name>
</gene>
<evidence type="ECO:0000313" key="7">
    <source>
        <dbReference type="Proteomes" id="UP000557483"/>
    </source>
</evidence>
<feature type="domain" description="Glycosyltransferase 2-like" evidence="5">
    <location>
        <begin position="71"/>
        <end position="208"/>
    </location>
</feature>
<comment type="similarity">
    <text evidence="1">Belongs to the glycosyltransferase 2 family.</text>
</comment>
<comment type="caution">
    <text evidence="6">The sequence shown here is derived from an EMBL/GenBank/DDBJ whole genome shotgun (WGS) entry which is preliminary data.</text>
</comment>
<name>A0A839CQJ0_9ENTR</name>
<evidence type="ECO:0000256" key="4">
    <source>
        <dbReference type="SAM" id="Phobius"/>
    </source>
</evidence>
<keyword evidence="4" id="KW-0812">Transmembrane</keyword>
<dbReference type="PANTHER" id="PTHR43179">
    <property type="entry name" value="RHAMNOSYLTRANSFERASE WBBL"/>
    <property type="match status" value="1"/>
</dbReference>
<proteinExistence type="inferred from homology"/>
<dbReference type="Proteomes" id="UP000557483">
    <property type="component" value="Unassembled WGS sequence"/>
</dbReference>
<dbReference type="Pfam" id="PF00535">
    <property type="entry name" value="Glycos_transf_2"/>
    <property type="match status" value="1"/>
</dbReference>
<dbReference type="GO" id="GO:0016757">
    <property type="term" value="F:glycosyltransferase activity"/>
    <property type="evidence" value="ECO:0007669"/>
    <property type="project" value="UniProtKB-KW"/>
</dbReference>
<accession>A0A839CQJ0</accession>
<dbReference type="Gene3D" id="3.90.550.10">
    <property type="entry name" value="Spore Coat Polysaccharide Biosynthesis Protein SpsA, Chain A"/>
    <property type="match status" value="1"/>
</dbReference>
<dbReference type="CDD" id="cd04186">
    <property type="entry name" value="GT_2_like_c"/>
    <property type="match status" value="1"/>
</dbReference>